<accession>A0A5N6SST1</accession>
<dbReference type="GeneID" id="43635116"/>
<sequence>MRCTLVRWFHHDSRRIKDHVDLTQAGSPCANLGITVFSIFNQKRPLTMKPMDRGTVVKLQDFVPYMTLLPYRPGRPALACIIHGHRTSLLVSPLRKRIIADKWPCLVARLVPRASVYYLLSYRKCLATFTLYRPAGWTFGSVGWLCVVETCTTDS</sequence>
<dbReference type="AlphaFoldDB" id="A0A5N6SST1"/>
<proteinExistence type="predicted"/>
<reference evidence="1 2" key="1">
    <citation type="submission" date="2019-04" db="EMBL/GenBank/DDBJ databases">
        <title>Friends and foes A comparative genomics study of 23 Aspergillus species from section Flavi.</title>
        <authorList>
            <consortium name="DOE Joint Genome Institute"/>
            <person name="Kjaerbolling I."/>
            <person name="Vesth T."/>
            <person name="Frisvad J.C."/>
            <person name="Nybo J.L."/>
            <person name="Theobald S."/>
            <person name="Kildgaard S."/>
            <person name="Isbrandt T."/>
            <person name="Kuo A."/>
            <person name="Sato A."/>
            <person name="Lyhne E.K."/>
            <person name="Kogle M.E."/>
            <person name="Wiebenga A."/>
            <person name="Kun R.S."/>
            <person name="Lubbers R.J."/>
            <person name="Makela M.R."/>
            <person name="Barry K."/>
            <person name="Chovatia M."/>
            <person name="Clum A."/>
            <person name="Daum C."/>
            <person name="Haridas S."/>
            <person name="He G."/>
            <person name="LaButti K."/>
            <person name="Lipzen A."/>
            <person name="Mondo S."/>
            <person name="Riley R."/>
            <person name="Salamov A."/>
            <person name="Simmons B.A."/>
            <person name="Magnuson J.K."/>
            <person name="Henrissat B."/>
            <person name="Mortensen U.H."/>
            <person name="Larsen T.O."/>
            <person name="Devries R.P."/>
            <person name="Grigoriev I.V."/>
            <person name="Machida M."/>
            <person name="Baker S.E."/>
            <person name="Andersen M.R."/>
        </authorList>
    </citation>
    <scope>NUCLEOTIDE SEQUENCE [LARGE SCALE GENOMIC DNA]</scope>
    <source>
        <strain evidence="1 2">CBS 117625</strain>
    </source>
</reference>
<dbReference type="EMBL" id="ML743581">
    <property type="protein sequence ID" value="KAE8136937.1"/>
    <property type="molecule type" value="Genomic_DNA"/>
</dbReference>
<evidence type="ECO:0000313" key="1">
    <source>
        <dbReference type="EMBL" id="KAE8136937.1"/>
    </source>
</evidence>
<dbReference type="RefSeq" id="XP_031913000.1">
    <property type="nucleotide sequence ID" value="XM_032050906.1"/>
</dbReference>
<organism evidence="1 2">
    <name type="scientific">Aspergillus pseudotamarii</name>
    <dbReference type="NCBI Taxonomy" id="132259"/>
    <lineage>
        <taxon>Eukaryota</taxon>
        <taxon>Fungi</taxon>
        <taxon>Dikarya</taxon>
        <taxon>Ascomycota</taxon>
        <taxon>Pezizomycotina</taxon>
        <taxon>Eurotiomycetes</taxon>
        <taxon>Eurotiomycetidae</taxon>
        <taxon>Eurotiales</taxon>
        <taxon>Aspergillaceae</taxon>
        <taxon>Aspergillus</taxon>
        <taxon>Aspergillus subgen. Circumdati</taxon>
    </lineage>
</organism>
<dbReference type="Proteomes" id="UP000325672">
    <property type="component" value="Unassembled WGS sequence"/>
</dbReference>
<evidence type="ECO:0000313" key="2">
    <source>
        <dbReference type="Proteomes" id="UP000325672"/>
    </source>
</evidence>
<name>A0A5N6SST1_ASPPS</name>
<gene>
    <name evidence="1" type="ORF">BDV38DRAFT_106764</name>
</gene>
<protein>
    <submittedName>
        <fullName evidence="1">Uncharacterized protein</fullName>
    </submittedName>
</protein>
<keyword evidence="2" id="KW-1185">Reference proteome</keyword>